<dbReference type="GO" id="GO:0030572">
    <property type="term" value="F:phosphatidyltransferase activity"/>
    <property type="evidence" value="ECO:0007669"/>
    <property type="project" value="UniProtKB-ARBA"/>
</dbReference>
<evidence type="ECO:0000313" key="8">
    <source>
        <dbReference type="EMBL" id="GBL45585.1"/>
    </source>
</evidence>
<dbReference type="EMBL" id="BGOW01000013">
    <property type="protein sequence ID" value="GBL45585.1"/>
    <property type="molecule type" value="Genomic_DNA"/>
</dbReference>
<protein>
    <submittedName>
        <fullName evidence="8">Cardiolipin synthetase</fullName>
    </submittedName>
</protein>
<dbReference type="OrthoDB" id="9762009at2"/>
<evidence type="ECO:0000256" key="4">
    <source>
        <dbReference type="ARBA" id="ARBA00022989"/>
    </source>
</evidence>
<dbReference type="Gene3D" id="3.30.870.10">
    <property type="entry name" value="Endonuclease Chain A"/>
    <property type="match status" value="2"/>
</dbReference>
<feature type="transmembrane region" description="Helical" evidence="6">
    <location>
        <begin position="36"/>
        <end position="58"/>
    </location>
</feature>
<evidence type="ECO:0000259" key="7">
    <source>
        <dbReference type="PROSITE" id="PS50035"/>
    </source>
</evidence>
<keyword evidence="3 6" id="KW-0812">Transmembrane</keyword>
<dbReference type="AlphaFoldDB" id="A0A401JD35"/>
<proteinExistence type="predicted"/>
<dbReference type="SUPFAM" id="SSF56024">
    <property type="entry name" value="Phospholipase D/nuclease"/>
    <property type="match status" value="2"/>
</dbReference>
<name>A0A401JD35_9PROT</name>
<evidence type="ECO:0000256" key="6">
    <source>
        <dbReference type="SAM" id="Phobius"/>
    </source>
</evidence>
<organism evidence="8 9">
    <name type="scientific">Sulfuriferula multivorans</name>
    <dbReference type="NCBI Taxonomy" id="1559896"/>
    <lineage>
        <taxon>Bacteria</taxon>
        <taxon>Pseudomonadati</taxon>
        <taxon>Pseudomonadota</taxon>
        <taxon>Betaproteobacteria</taxon>
        <taxon>Nitrosomonadales</taxon>
        <taxon>Sulfuricellaceae</taxon>
        <taxon>Sulfuriferula</taxon>
    </lineage>
</organism>
<dbReference type="InterPro" id="IPR025202">
    <property type="entry name" value="PLD-like_dom"/>
</dbReference>
<evidence type="ECO:0000256" key="5">
    <source>
        <dbReference type="ARBA" id="ARBA00023136"/>
    </source>
</evidence>
<evidence type="ECO:0000256" key="2">
    <source>
        <dbReference type="ARBA" id="ARBA00022475"/>
    </source>
</evidence>
<accession>A0A401JD35</accession>
<keyword evidence="4 6" id="KW-1133">Transmembrane helix</keyword>
<dbReference type="GO" id="GO:0005886">
    <property type="term" value="C:plasma membrane"/>
    <property type="evidence" value="ECO:0007669"/>
    <property type="project" value="UniProtKB-SubCell"/>
</dbReference>
<evidence type="ECO:0000313" key="9">
    <source>
        <dbReference type="Proteomes" id="UP000286806"/>
    </source>
</evidence>
<dbReference type="SMART" id="SM00155">
    <property type="entry name" value="PLDc"/>
    <property type="match status" value="2"/>
</dbReference>
<feature type="domain" description="PLD phosphodiesterase" evidence="7">
    <location>
        <begin position="385"/>
        <end position="412"/>
    </location>
</feature>
<dbReference type="PANTHER" id="PTHR21248">
    <property type="entry name" value="CARDIOLIPIN SYNTHASE"/>
    <property type="match status" value="1"/>
</dbReference>
<reference evidence="8 9" key="1">
    <citation type="journal article" date="2019" name="Front. Microbiol.">
        <title>Genomes of Neutrophilic Sulfur-Oxidizing Chemolithoautotrophs Representing 9 Proteobacterial Species From 8 Genera.</title>
        <authorList>
            <person name="Watanabe T."/>
            <person name="Kojima H."/>
            <person name="Umezawa K."/>
            <person name="Hori C."/>
            <person name="Takasuka T.E."/>
            <person name="Kato Y."/>
            <person name="Fukui M."/>
        </authorList>
    </citation>
    <scope>NUCLEOTIDE SEQUENCE [LARGE SCALE GENOMIC DNA]</scope>
    <source>
        <strain evidence="8 9">TTN</strain>
    </source>
</reference>
<keyword evidence="5 6" id="KW-0472">Membrane</keyword>
<dbReference type="Pfam" id="PF13091">
    <property type="entry name" value="PLDc_2"/>
    <property type="match status" value="2"/>
</dbReference>
<comment type="subcellular location">
    <subcellularLocation>
        <location evidence="1">Cell membrane</location>
        <topology evidence="1">Multi-pass membrane protein</topology>
    </subcellularLocation>
</comment>
<evidence type="ECO:0000256" key="1">
    <source>
        <dbReference type="ARBA" id="ARBA00004651"/>
    </source>
</evidence>
<sequence>MALSQWLTLHGLFSIAGLLVYVVVSHVRQQRRHPSVAIGWVLFMLLLPYAALPLYLLFGTRKLIRAGRSSLVARAARPIDDEAAWPAQVAAALGQPRPATYRALCVHADGSESLRALLEMIDGARHTLDLCTFILGRDAAGAAVSAHLVAQARAGLRVRLLLDGVGRMLGGRPDLSALRHAGVQVELFVPPLHSPLKGRTNLRNHRKLVVADAGHAAERLWCGGRNLSAEYFEGQPSHSAWHDLSFDLQGPLARQAADLFQRDWVFAMGAELPTTGAAEADAKAVPVAASGEPAGQVIASGPDQADDTVQALLVSAAYRARTRIRLVSPYVVLDDALLMALTLAARRGVEVELLLPERSNHRLADIARHRSLRALAGAGVRVWLAPHMLHAKAAIVDEVLALVGSANLDNRSLFINYELMVAFHDAGDIARYSAWLDLELSTARPYVARSPGLWRDLGEGLVLWIGFQL</sequence>
<feature type="transmembrane region" description="Helical" evidence="6">
    <location>
        <begin position="6"/>
        <end position="24"/>
    </location>
</feature>
<keyword evidence="2" id="KW-1003">Cell membrane</keyword>
<evidence type="ECO:0000256" key="3">
    <source>
        <dbReference type="ARBA" id="ARBA00022692"/>
    </source>
</evidence>
<dbReference type="PROSITE" id="PS50035">
    <property type="entry name" value="PLD"/>
    <property type="match status" value="1"/>
</dbReference>
<dbReference type="InterPro" id="IPR001736">
    <property type="entry name" value="PLipase_D/transphosphatidylase"/>
</dbReference>
<dbReference type="Pfam" id="PF13396">
    <property type="entry name" value="PLDc_N"/>
    <property type="match status" value="1"/>
</dbReference>
<dbReference type="PANTHER" id="PTHR21248:SF22">
    <property type="entry name" value="PHOSPHOLIPASE D"/>
    <property type="match status" value="1"/>
</dbReference>
<dbReference type="InterPro" id="IPR027379">
    <property type="entry name" value="CLS_N"/>
</dbReference>
<gene>
    <name evidence="8" type="ORF">SFMTTN_1395</name>
</gene>
<dbReference type="GO" id="GO:0032049">
    <property type="term" value="P:cardiolipin biosynthetic process"/>
    <property type="evidence" value="ECO:0007669"/>
    <property type="project" value="UniProtKB-ARBA"/>
</dbReference>
<keyword evidence="9" id="KW-1185">Reference proteome</keyword>
<dbReference type="Proteomes" id="UP000286806">
    <property type="component" value="Unassembled WGS sequence"/>
</dbReference>
<comment type="caution">
    <text evidence="8">The sequence shown here is derived from an EMBL/GenBank/DDBJ whole genome shotgun (WGS) entry which is preliminary data.</text>
</comment>
<dbReference type="RefSeq" id="WP_124704396.1">
    <property type="nucleotide sequence ID" value="NZ_BGOW01000013.1"/>
</dbReference>